<evidence type="ECO:0000313" key="3">
    <source>
        <dbReference type="Proteomes" id="UP000037069"/>
    </source>
</evidence>
<evidence type="ECO:0000313" key="2">
    <source>
        <dbReference type="EMBL" id="KNC33446.1"/>
    </source>
</evidence>
<sequence length="184" mass="20129">MKKCYAILSKRTIRGFLQKNKLFYISISSSSLSSSSSSIFSSPFSCSSSSPSSPSSSFSAPSSHSSSEEDLLMASSKSEFEESKNLINCAICTMFNYTNAGTKFINLYNENDATTHLACFCCINNVNSLTSVPTYCTGSFCKHLYCAAIAPAVVPYFETEAPPFRREHLNSNFAALIPLAYLRI</sequence>
<organism evidence="2 3">
    <name type="scientific">Lucilia cuprina</name>
    <name type="common">Green bottle fly</name>
    <name type="synonym">Australian sheep blowfly</name>
    <dbReference type="NCBI Taxonomy" id="7375"/>
    <lineage>
        <taxon>Eukaryota</taxon>
        <taxon>Metazoa</taxon>
        <taxon>Ecdysozoa</taxon>
        <taxon>Arthropoda</taxon>
        <taxon>Hexapoda</taxon>
        <taxon>Insecta</taxon>
        <taxon>Pterygota</taxon>
        <taxon>Neoptera</taxon>
        <taxon>Endopterygota</taxon>
        <taxon>Diptera</taxon>
        <taxon>Brachycera</taxon>
        <taxon>Muscomorpha</taxon>
        <taxon>Oestroidea</taxon>
        <taxon>Calliphoridae</taxon>
        <taxon>Luciliinae</taxon>
        <taxon>Lucilia</taxon>
    </lineage>
</organism>
<accession>A0A0L0CMF5</accession>
<evidence type="ECO:0000256" key="1">
    <source>
        <dbReference type="SAM" id="MobiDB-lite"/>
    </source>
</evidence>
<protein>
    <submittedName>
        <fullName evidence="2">Uncharacterized protein</fullName>
    </submittedName>
</protein>
<comment type="caution">
    <text evidence="2">The sequence shown here is derived from an EMBL/GenBank/DDBJ whole genome shotgun (WGS) entry which is preliminary data.</text>
</comment>
<dbReference type="AlphaFoldDB" id="A0A0L0CMF5"/>
<dbReference type="EMBL" id="JRES01000195">
    <property type="protein sequence ID" value="KNC33446.1"/>
    <property type="molecule type" value="Genomic_DNA"/>
</dbReference>
<dbReference type="Proteomes" id="UP000037069">
    <property type="component" value="Unassembled WGS sequence"/>
</dbReference>
<feature type="region of interest" description="Disordered" evidence="1">
    <location>
        <begin position="32"/>
        <end position="51"/>
    </location>
</feature>
<proteinExistence type="predicted"/>
<reference evidence="2 3" key="1">
    <citation type="journal article" date="2015" name="Nat. Commun.">
        <title>Lucilia cuprina genome unlocks parasitic fly biology to underpin future interventions.</title>
        <authorList>
            <person name="Anstead C.A."/>
            <person name="Korhonen P.K."/>
            <person name="Young N.D."/>
            <person name="Hall R.S."/>
            <person name="Jex A.R."/>
            <person name="Murali S.C."/>
            <person name="Hughes D.S."/>
            <person name="Lee S.F."/>
            <person name="Perry T."/>
            <person name="Stroehlein A.J."/>
            <person name="Ansell B.R."/>
            <person name="Breugelmans B."/>
            <person name="Hofmann A."/>
            <person name="Qu J."/>
            <person name="Dugan S."/>
            <person name="Lee S.L."/>
            <person name="Chao H."/>
            <person name="Dinh H."/>
            <person name="Han Y."/>
            <person name="Doddapaneni H.V."/>
            <person name="Worley K.C."/>
            <person name="Muzny D.M."/>
            <person name="Ioannidis P."/>
            <person name="Waterhouse R.M."/>
            <person name="Zdobnov E.M."/>
            <person name="James P.J."/>
            <person name="Bagnall N.H."/>
            <person name="Kotze A.C."/>
            <person name="Gibbs R.A."/>
            <person name="Richards S."/>
            <person name="Batterham P."/>
            <person name="Gasser R.B."/>
        </authorList>
    </citation>
    <scope>NUCLEOTIDE SEQUENCE [LARGE SCALE GENOMIC DNA]</scope>
    <source>
        <strain evidence="2 3">LS</strain>
        <tissue evidence="2">Full body</tissue>
    </source>
</reference>
<gene>
    <name evidence="2" type="ORF">FF38_09851</name>
</gene>
<name>A0A0L0CMF5_LUCCU</name>
<keyword evidence="3" id="KW-1185">Reference proteome</keyword>